<dbReference type="Gene3D" id="3.40.430.10">
    <property type="entry name" value="Dihydrofolate Reductase, subunit A"/>
    <property type="match status" value="1"/>
</dbReference>
<organism evidence="2 3">
    <name type="scientific">Microbacterium azadirachtae</name>
    <dbReference type="NCBI Taxonomy" id="582680"/>
    <lineage>
        <taxon>Bacteria</taxon>
        <taxon>Bacillati</taxon>
        <taxon>Actinomycetota</taxon>
        <taxon>Actinomycetes</taxon>
        <taxon>Micrococcales</taxon>
        <taxon>Microbacteriaceae</taxon>
        <taxon>Microbacterium</taxon>
    </lineage>
</organism>
<dbReference type="SUPFAM" id="SSF53597">
    <property type="entry name" value="Dihydrofolate reductase-like"/>
    <property type="match status" value="1"/>
</dbReference>
<sequence length="190" mass="20485">MAENGRDLVLSYYVSIDGKSVDAGNGMRAVMESIDDPEQERAYVQQLWEAGAFLMGRTSYEAMKGFWPVVDHPSAAPMNEIPKVVFSRTLASADEWGPTTIAAGDLADEVARLKAQAGKDLFAIAGDSFQRSLIAAGLVDEYRLWVLPAAAGSGTALFPEGEGPLRLRLRASTAYPSGVLELRYAPDDRG</sequence>
<dbReference type="InterPro" id="IPR050765">
    <property type="entry name" value="Riboflavin_Biosynth_HTPR"/>
</dbReference>
<reference evidence="2 3" key="1">
    <citation type="submission" date="2015-02" db="EMBL/GenBank/DDBJ databases">
        <title>Draft genome sequences of ten Microbacterium spp. with emphasis on heavy metal contaminated environments.</title>
        <authorList>
            <person name="Corretto E."/>
        </authorList>
    </citation>
    <scope>NUCLEOTIDE SEQUENCE [LARGE SCALE GENOMIC DNA]</scope>
    <source>
        <strain evidence="2 3">DSM 23848</strain>
    </source>
</reference>
<dbReference type="AlphaFoldDB" id="A0A0F0LD14"/>
<keyword evidence="3" id="KW-1185">Reference proteome</keyword>
<dbReference type="InterPro" id="IPR024072">
    <property type="entry name" value="DHFR-like_dom_sf"/>
</dbReference>
<protein>
    <recommendedName>
        <fullName evidence="1">Bacterial bifunctional deaminase-reductase C-terminal domain-containing protein</fullName>
    </recommendedName>
</protein>
<dbReference type="GO" id="GO:0008703">
    <property type="term" value="F:5-amino-6-(5-phosphoribosylamino)uracil reductase activity"/>
    <property type="evidence" value="ECO:0007669"/>
    <property type="project" value="InterPro"/>
</dbReference>
<dbReference type="InterPro" id="IPR002734">
    <property type="entry name" value="RibDG_C"/>
</dbReference>
<evidence type="ECO:0000259" key="1">
    <source>
        <dbReference type="Pfam" id="PF01872"/>
    </source>
</evidence>
<dbReference type="Pfam" id="PF01872">
    <property type="entry name" value="RibD_C"/>
    <property type="match status" value="1"/>
</dbReference>
<dbReference type="PANTHER" id="PTHR38011:SF11">
    <property type="entry name" value="2,5-DIAMINO-6-RIBOSYLAMINO-4(3H)-PYRIMIDINONE 5'-PHOSPHATE REDUCTASE"/>
    <property type="match status" value="1"/>
</dbReference>
<dbReference type="EMBL" id="JYIT01000042">
    <property type="protein sequence ID" value="KJL31028.1"/>
    <property type="molecule type" value="Genomic_DNA"/>
</dbReference>
<comment type="caution">
    <text evidence="2">The sequence shown here is derived from an EMBL/GenBank/DDBJ whole genome shotgun (WGS) entry which is preliminary data.</text>
</comment>
<evidence type="ECO:0000313" key="3">
    <source>
        <dbReference type="Proteomes" id="UP000033448"/>
    </source>
</evidence>
<evidence type="ECO:0000313" key="2">
    <source>
        <dbReference type="EMBL" id="KJL31028.1"/>
    </source>
</evidence>
<dbReference type="Proteomes" id="UP000033448">
    <property type="component" value="Unassembled WGS sequence"/>
</dbReference>
<feature type="domain" description="Bacterial bifunctional deaminase-reductase C-terminal" evidence="1">
    <location>
        <begin position="8"/>
        <end position="179"/>
    </location>
</feature>
<dbReference type="GO" id="GO:0009231">
    <property type="term" value="P:riboflavin biosynthetic process"/>
    <property type="evidence" value="ECO:0007669"/>
    <property type="project" value="InterPro"/>
</dbReference>
<accession>A0A0F0LD14</accession>
<dbReference type="RefSeq" id="WP_045248972.1">
    <property type="nucleotide sequence ID" value="NZ_FNGQ01000006.1"/>
</dbReference>
<dbReference type="PANTHER" id="PTHR38011">
    <property type="entry name" value="DIHYDROFOLATE REDUCTASE FAMILY PROTEIN (AFU_ORTHOLOGUE AFUA_8G06820)"/>
    <property type="match status" value="1"/>
</dbReference>
<gene>
    <name evidence="2" type="ORF">RL72_00225</name>
</gene>
<dbReference type="OrthoDB" id="7949219at2"/>
<dbReference type="PATRIC" id="fig|582680.7.peg.236"/>
<name>A0A0F0LD14_9MICO</name>
<proteinExistence type="predicted"/>